<dbReference type="EMBL" id="JABXXO010000003">
    <property type="protein sequence ID" value="KAF7782675.1"/>
    <property type="molecule type" value="Genomic_DNA"/>
</dbReference>
<dbReference type="Pfam" id="PF01869">
    <property type="entry name" value="BcrAD_BadFG"/>
    <property type="match status" value="1"/>
</dbReference>
<accession>A0A8H7F8D7</accession>
<proteinExistence type="inferred from homology"/>
<dbReference type="PANTHER" id="PTHR43190">
    <property type="entry name" value="N-ACETYL-D-GLUCOSAMINE KINASE"/>
    <property type="match status" value="1"/>
</dbReference>
<evidence type="ECO:0000313" key="6">
    <source>
        <dbReference type="EMBL" id="KAF7782675.1"/>
    </source>
</evidence>
<evidence type="ECO:0000256" key="4">
    <source>
        <dbReference type="ARBA" id="ARBA00031123"/>
    </source>
</evidence>
<evidence type="ECO:0000259" key="5">
    <source>
        <dbReference type="Pfam" id="PF01869"/>
    </source>
</evidence>
<evidence type="ECO:0000256" key="1">
    <source>
        <dbReference type="ARBA" id="ARBA00006198"/>
    </source>
</evidence>
<name>A0A8H7F8D7_AGABI</name>
<comment type="similarity">
    <text evidence="1">Belongs to the eukaryotic-type N-acetylglucosamine kinase family.</text>
</comment>
<feature type="domain" description="ATPase BadF/BadG/BcrA/BcrD type" evidence="5">
    <location>
        <begin position="7"/>
        <end position="282"/>
    </location>
</feature>
<dbReference type="InterPro" id="IPR043129">
    <property type="entry name" value="ATPase_NBD"/>
</dbReference>
<dbReference type="PANTHER" id="PTHR43190:SF3">
    <property type="entry name" value="N-ACETYL-D-GLUCOSAMINE KINASE"/>
    <property type="match status" value="1"/>
</dbReference>
<dbReference type="Gene3D" id="3.30.420.40">
    <property type="match status" value="2"/>
</dbReference>
<organism evidence="6 7">
    <name type="scientific">Agaricus bisporus var. burnettii</name>
    <dbReference type="NCBI Taxonomy" id="192524"/>
    <lineage>
        <taxon>Eukaryota</taxon>
        <taxon>Fungi</taxon>
        <taxon>Dikarya</taxon>
        <taxon>Basidiomycota</taxon>
        <taxon>Agaricomycotina</taxon>
        <taxon>Agaricomycetes</taxon>
        <taxon>Agaricomycetidae</taxon>
        <taxon>Agaricales</taxon>
        <taxon>Agaricineae</taxon>
        <taxon>Agaricaceae</taxon>
        <taxon>Agaricus</taxon>
    </lineage>
</organism>
<dbReference type="SUPFAM" id="SSF53067">
    <property type="entry name" value="Actin-like ATPase domain"/>
    <property type="match status" value="2"/>
</dbReference>
<protein>
    <recommendedName>
        <fullName evidence="3">N-acetyl-D-glucosamine kinase</fullName>
        <ecNumber evidence="2">2.7.1.59</ecNumber>
    </recommendedName>
    <alternativeName>
        <fullName evidence="4">GlcNAc kinase</fullName>
    </alternativeName>
</protein>
<dbReference type="EC" id="2.7.1.59" evidence="2"/>
<dbReference type="AlphaFoldDB" id="A0A8H7F8D7"/>
<dbReference type="InterPro" id="IPR002731">
    <property type="entry name" value="ATPase_BadF"/>
</dbReference>
<comment type="caution">
    <text evidence="6">The sequence shown here is derived from an EMBL/GenBank/DDBJ whole genome shotgun (WGS) entry which is preliminary data.</text>
</comment>
<evidence type="ECO:0000256" key="3">
    <source>
        <dbReference type="ARBA" id="ARBA00014974"/>
    </source>
</evidence>
<dbReference type="InterPro" id="IPR052519">
    <property type="entry name" value="Euk-type_GlcNAc_Kinase"/>
</dbReference>
<evidence type="ECO:0000256" key="2">
    <source>
        <dbReference type="ARBA" id="ARBA00012122"/>
    </source>
</evidence>
<sequence>MSIFLCVDCGGSKTAAAIADHQGNIIGRGTAGPSNLAYLSPEAYISSVRAAVTQALSSASLPSDLPPVGPTPFAAAWFAASGADSAASINSILMPLSTLTGIPPGRNLMVTNDADLLAAPIQLYDDVSKAVTIIGGTGSIAVSFKEVDGQLVECGRAGGWGRILGDEGSGYEVGREAIRQILARHDRASVQKEPLQPCMLQDRILARFQITDVMEILKCVYLPDPPPGSVIGPDTPATSLPLEKRISTLSPIVFATAFEDNDPVALAVLEHCARSLVDFASIVVGTPTEDRPRLVEPESSVLSFGGSLVGVPRYREMIVEGFKEKGHVFKRVLFVDDAAKTGAVSMAAAYNKKA</sequence>
<reference evidence="6 7" key="1">
    <citation type="journal article" name="Sci. Rep.">
        <title>Telomere-to-telomere assembled and centromere annotated genomes of the two main subspecies of the button mushroom Agaricus bisporus reveal especially polymorphic chromosome ends.</title>
        <authorList>
            <person name="Sonnenberg A.S.M."/>
            <person name="Sedaghat-Telgerd N."/>
            <person name="Lavrijssen B."/>
            <person name="Ohm R.A."/>
            <person name="Hendrickx P.M."/>
            <person name="Scholtmeijer K."/>
            <person name="Baars J.J.P."/>
            <person name="van Peer A."/>
        </authorList>
    </citation>
    <scope>NUCLEOTIDE SEQUENCE [LARGE SCALE GENOMIC DNA]</scope>
    <source>
        <strain evidence="6 7">H119_p4</strain>
    </source>
</reference>
<evidence type="ECO:0000313" key="7">
    <source>
        <dbReference type="Proteomes" id="UP000629468"/>
    </source>
</evidence>
<dbReference type="Proteomes" id="UP000629468">
    <property type="component" value="Unassembled WGS sequence"/>
</dbReference>
<gene>
    <name evidence="6" type="ORF">Agabi119p4_2051</name>
</gene>
<dbReference type="GO" id="GO:0045127">
    <property type="term" value="F:N-acetylglucosamine kinase activity"/>
    <property type="evidence" value="ECO:0007669"/>
    <property type="project" value="UniProtKB-EC"/>
</dbReference>